<comment type="catalytic activity">
    <reaction evidence="1">
        <text>ATP + protein L-histidine = ADP + protein N-phospho-L-histidine.</text>
        <dbReference type="EC" id="2.7.13.3"/>
    </reaction>
</comment>
<dbReference type="GO" id="GO:0016301">
    <property type="term" value="F:kinase activity"/>
    <property type="evidence" value="ECO:0007669"/>
    <property type="project" value="UniProtKB-KW"/>
</dbReference>
<dbReference type="SMART" id="SM00387">
    <property type="entry name" value="HATPase_c"/>
    <property type="match status" value="1"/>
</dbReference>
<dbReference type="InterPro" id="IPR005467">
    <property type="entry name" value="His_kinase_dom"/>
</dbReference>
<evidence type="ECO:0000313" key="8">
    <source>
        <dbReference type="EMBL" id="MDR7154262.1"/>
    </source>
</evidence>
<dbReference type="PANTHER" id="PTHR43065:SF42">
    <property type="entry name" value="TWO-COMPONENT SENSOR PPRA"/>
    <property type="match status" value="1"/>
</dbReference>
<dbReference type="SUPFAM" id="SSF55874">
    <property type="entry name" value="ATPase domain of HSP90 chaperone/DNA topoisomerase II/histidine kinase"/>
    <property type="match status" value="1"/>
</dbReference>
<evidence type="ECO:0000256" key="2">
    <source>
        <dbReference type="ARBA" id="ARBA00012438"/>
    </source>
</evidence>
<keyword evidence="3 4" id="KW-0597">Phosphoprotein</keyword>
<sequence length="560" mass="61201">MEDRILVLALRGRDAAVMEVLLAKQNYASVICADASMMSQELEKGAATAIITEESLTGVDRTALDIWVEQQPPWSDFPFILLATRRAGHRPRDAMRVLERLGNVIVLERPIHSETLGSAVRSAMRVRRRQYEARERLAALQLAEERLTHLNANLETRIAERTSELSRANNMLMEEVAERERAQTALVQAQKMEAVGQLTGGIAHDFNNLLTVVSGNLEMIERRTDDQKVLRHTRFAAEATDRAAKLTRQLLAFSRTQQLALAPLSLNALVEGMGDLLARTIGPRIRQERSLAPSQPWVMADVHQLELAVLNLAINARDAMSDGGILTIETDAGLPAPQGVKPGKYGVVRVRDNGIGIPQPLLSKVFDPFYTTKPLGKGTGLGLSQVFGIAKQSGGVAQIESVEHEGTSVSIWLPLAMRPVVDAGLAPPLFHSDRTRPPLDILVVDDDESVRRFVAEGLESFGYHIKQASSGTDAVALLDIAIPDIMIVDFAMPGMTGIELAELVRGLVPDLPIIMVTGYAEEGVSANTSLITHIIRKPFKIDTLVDAVEMATGNMVKQID</sequence>
<dbReference type="Pfam" id="PF02518">
    <property type="entry name" value="HATPase_c"/>
    <property type="match status" value="1"/>
</dbReference>
<feature type="modified residue" description="4-aspartylphosphate" evidence="4">
    <location>
        <position position="489"/>
    </location>
</feature>
<proteinExistence type="predicted"/>
<gene>
    <name evidence="8" type="ORF">J2W40_001074</name>
</gene>
<dbReference type="CDD" id="cd00082">
    <property type="entry name" value="HisKA"/>
    <property type="match status" value="1"/>
</dbReference>
<dbReference type="InterPro" id="IPR004358">
    <property type="entry name" value="Sig_transdc_His_kin-like_C"/>
</dbReference>
<dbReference type="PROSITE" id="PS50109">
    <property type="entry name" value="HIS_KIN"/>
    <property type="match status" value="1"/>
</dbReference>
<dbReference type="PRINTS" id="PR00344">
    <property type="entry name" value="BCTRLSENSOR"/>
</dbReference>
<dbReference type="InterPro" id="IPR003661">
    <property type="entry name" value="HisK_dim/P_dom"/>
</dbReference>
<evidence type="ECO:0000256" key="4">
    <source>
        <dbReference type="PROSITE-ProRule" id="PRU00169"/>
    </source>
</evidence>
<dbReference type="InterPro" id="IPR036890">
    <property type="entry name" value="HATPase_C_sf"/>
</dbReference>
<dbReference type="InterPro" id="IPR011006">
    <property type="entry name" value="CheY-like_superfamily"/>
</dbReference>
<dbReference type="PANTHER" id="PTHR43065">
    <property type="entry name" value="SENSOR HISTIDINE KINASE"/>
    <property type="match status" value="1"/>
</dbReference>
<keyword evidence="9" id="KW-1185">Reference proteome</keyword>
<dbReference type="SUPFAM" id="SSF47384">
    <property type="entry name" value="Homodimeric domain of signal transducing histidine kinase"/>
    <property type="match status" value="1"/>
</dbReference>
<name>A0ABU1WZK9_SPHXE</name>
<evidence type="ECO:0000256" key="3">
    <source>
        <dbReference type="ARBA" id="ARBA00022553"/>
    </source>
</evidence>
<evidence type="ECO:0000259" key="6">
    <source>
        <dbReference type="PROSITE" id="PS50109"/>
    </source>
</evidence>
<feature type="domain" description="Response regulatory" evidence="7">
    <location>
        <begin position="440"/>
        <end position="552"/>
    </location>
</feature>
<keyword evidence="8" id="KW-0418">Kinase</keyword>
<organism evidence="8 9">
    <name type="scientific">Sphingobium xenophagum</name>
    <dbReference type="NCBI Taxonomy" id="121428"/>
    <lineage>
        <taxon>Bacteria</taxon>
        <taxon>Pseudomonadati</taxon>
        <taxon>Pseudomonadota</taxon>
        <taxon>Alphaproteobacteria</taxon>
        <taxon>Sphingomonadales</taxon>
        <taxon>Sphingomonadaceae</taxon>
        <taxon>Sphingobium</taxon>
    </lineage>
</organism>
<dbReference type="Gene3D" id="3.30.565.10">
    <property type="entry name" value="Histidine kinase-like ATPase, C-terminal domain"/>
    <property type="match status" value="1"/>
</dbReference>
<accession>A0ABU1WZK9</accession>
<evidence type="ECO:0000256" key="5">
    <source>
        <dbReference type="SAM" id="Coils"/>
    </source>
</evidence>
<evidence type="ECO:0000256" key="1">
    <source>
        <dbReference type="ARBA" id="ARBA00000085"/>
    </source>
</evidence>
<keyword evidence="5" id="KW-0175">Coiled coil</keyword>
<comment type="caution">
    <text evidence="8">The sequence shown here is derived from an EMBL/GenBank/DDBJ whole genome shotgun (WGS) entry which is preliminary data.</text>
</comment>
<reference evidence="8 9" key="1">
    <citation type="submission" date="2023-07" db="EMBL/GenBank/DDBJ databases">
        <title>Sorghum-associated microbial communities from plants grown in Nebraska, USA.</title>
        <authorList>
            <person name="Schachtman D."/>
        </authorList>
    </citation>
    <scope>NUCLEOTIDE SEQUENCE [LARGE SCALE GENOMIC DNA]</scope>
    <source>
        <strain evidence="8 9">4256</strain>
    </source>
</reference>
<dbReference type="Gene3D" id="1.10.287.130">
    <property type="match status" value="1"/>
</dbReference>
<dbReference type="SMART" id="SM00448">
    <property type="entry name" value="REC"/>
    <property type="match status" value="1"/>
</dbReference>
<evidence type="ECO:0000259" key="7">
    <source>
        <dbReference type="PROSITE" id="PS50110"/>
    </source>
</evidence>
<dbReference type="Pfam" id="PF00512">
    <property type="entry name" value="HisKA"/>
    <property type="match status" value="1"/>
</dbReference>
<dbReference type="InterPro" id="IPR001789">
    <property type="entry name" value="Sig_transdc_resp-reg_receiver"/>
</dbReference>
<dbReference type="Pfam" id="PF00072">
    <property type="entry name" value="Response_reg"/>
    <property type="match status" value="1"/>
</dbReference>
<dbReference type="CDD" id="cd00156">
    <property type="entry name" value="REC"/>
    <property type="match status" value="1"/>
</dbReference>
<dbReference type="EMBL" id="JAVDWV010000004">
    <property type="protein sequence ID" value="MDR7154262.1"/>
    <property type="molecule type" value="Genomic_DNA"/>
</dbReference>
<dbReference type="InterPro" id="IPR036097">
    <property type="entry name" value="HisK_dim/P_sf"/>
</dbReference>
<dbReference type="SMART" id="SM00388">
    <property type="entry name" value="HisKA"/>
    <property type="match status" value="1"/>
</dbReference>
<keyword evidence="8" id="KW-0808">Transferase</keyword>
<feature type="coiled-coil region" evidence="5">
    <location>
        <begin position="137"/>
        <end position="171"/>
    </location>
</feature>
<dbReference type="Gene3D" id="3.40.50.2300">
    <property type="match status" value="1"/>
</dbReference>
<dbReference type="Proteomes" id="UP001267638">
    <property type="component" value="Unassembled WGS sequence"/>
</dbReference>
<protein>
    <recommendedName>
        <fullName evidence="2">histidine kinase</fullName>
        <ecNumber evidence="2">2.7.13.3</ecNumber>
    </recommendedName>
</protein>
<dbReference type="PROSITE" id="PS50110">
    <property type="entry name" value="RESPONSE_REGULATORY"/>
    <property type="match status" value="1"/>
</dbReference>
<dbReference type="SUPFAM" id="SSF52172">
    <property type="entry name" value="CheY-like"/>
    <property type="match status" value="2"/>
</dbReference>
<feature type="domain" description="Histidine kinase" evidence="6">
    <location>
        <begin position="201"/>
        <end position="417"/>
    </location>
</feature>
<dbReference type="InterPro" id="IPR003594">
    <property type="entry name" value="HATPase_dom"/>
</dbReference>
<evidence type="ECO:0000313" key="9">
    <source>
        <dbReference type="Proteomes" id="UP001267638"/>
    </source>
</evidence>
<dbReference type="EC" id="2.7.13.3" evidence="2"/>